<evidence type="ECO:0000313" key="4">
    <source>
        <dbReference type="Proteomes" id="UP000299102"/>
    </source>
</evidence>
<keyword evidence="2" id="KW-0472">Membrane</keyword>
<gene>
    <name evidence="3" type="ORF">EVAR_44448_1</name>
</gene>
<keyword evidence="4" id="KW-1185">Reference proteome</keyword>
<proteinExistence type="predicted"/>
<keyword evidence="2" id="KW-1133">Transmembrane helix</keyword>
<feature type="region of interest" description="Disordered" evidence="1">
    <location>
        <begin position="33"/>
        <end position="52"/>
    </location>
</feature>
<reference evidence="3 4" key="1">
    <citation type="journal article" date="2019" name="Commun. Biol.">
        <title>The bagworm genome reveals a unique fibroin gene that provides high tensile strength.</title>
        <authorList>
            <person name="Kono N."/>
            <person name="Nakamura H."/>
            <person name="Ohtoshi R."/>
            <person name="Tomita M."/>
            <person name="Numata K."/>
            <person name="Arakawa K."/>
        </authorList>
    </citation>
    <scope>NUCLEOTIDE SEQUENCE [LARGE SCALE GENOMIC DNA]</scope>
</reference>
<keyword evidence="2" id="KW-0812">Transmembrane</keyword>
<dbReference type="EMBL" id="BGZK01000582">
    <property type="protein sequence ID" value="GBP51473.1"/>
    <property type="molecule type" value="Genomic_DNA"/>
</dbReference>
<accession>A0A4C1WKB9</accession>
<comment type="caution">
    <text evidence="3">The sequence shown here is derived from an EMBL/GenBank/DDBJ whole genome shotgun (WGS) entry which is preliminary data.</text>
</comment>
<name>A0A4C1WKB9_EUMVA</name>
<feature type="transmembrane region" description="Helical" evidence="2">
    <location>
        <begin position="6"/>
        <end position="25"/>
    </location>
</feature>
<evidence type="ECO:0000313" key="3">
    <source>
        <dbReference type="EMBL" id="GBP51473.1"/>
    </source>
</evidence>
<evidence type="ECO:0000256" key="2">
    <source>
        <dbReference type="SAM" id="Phobius"/>
    </source>
</evidence>
<evidence type="ECO:0000256" key="1">
    <source>
        <dbReference type="SAM" id="MobiDB-lite"/>
    </source>
</evidence>
<dbReference type="AlphaFoldDB" id="A0A4C1WKB9"/>
<protein>
    <submittedName>
        <fullName evidence="3">Uncharacterized protein</fullName>
    </submittedName>
</protein>
<sequence>MRPGAPDSALIVNTALLCIIIIILVNKIKARGTRSDRDTRTTGAREGGGAVGIESSVDDNMCLRTSRGSGQVGGYRPVSPARAPHPALWRRPAAASFVQAREVALRPAVFASTSYTTDKLGRRGRGTPVDAVYDRSLEIHATLTAQFECLNSIPVPFWVERHFAFHFDPNFDLGVDLHYSFSVDVVYIKRSATSDHKEVSAPSLRRGGGVSMAAAAACAERHRDAAFSCFTSQVQPRARRPRARSGPRTPPADTARLFLHFLIARK</sequence>
<organism evidence="3 4">
    <name type="scientific">Eumeta variegata</name>
    <name type="common">Bagworm moth</name>
    <name type="synonym">Eumeta japonica</name>
    <dbReference type="NCBI Taxonomy" id="151549"/>
    <lineage>
        <taxon>Eukaryota</taxon>
        <taxon>Metazoa</taxon>
        <taxon>Ecdysozoa</taxon>
        <taxon>Arthropoda</taxon>
        <taxon>Hexapoda</taxon>
        <taxon>Insecta</taxon>
        <taxon>Pterygota</taxon>
        <taxon>Neoptera</taxon>
        <taxon>Endopterygota</taxon>
        <taxon>Lepidoptera</taxon>
        <taxon>Glossata</taxon>
        <taxon>Ditrysia</taxon>
        <taxon>Tineoidea</taxon>
        <taxon>Psychidae</taxon>
        <taxon>Oiketicinae</taxon>
        <taxon>Eumeta</taxon>
    </lineage>
</organism>
<dbReference type="Proteomes" id="UP000299102">
    <property type="component" value="Unassembled WGS sequence"/>
</dbReference>